<evidence type="ECO:0000313" key="1">
    <source>
        <dbReference type="EMBL" id="MCW9713197.1"/>
    </source>
</evidence>
<keyword evidence="2" id="KW-1185">Reference proteome</keyword>
<reference evidence="1 2" key="1">
    <citation type="submission" date="2021-11" db="EMBL/GenBank/DDBJ databases">
        <title>Aliifidinibius sp. nov., a new bacterium isolated from saline soil.</title>
        <authorList>
            <person name="Galisteo C."/>
            <person name="De La Haba R."/>
            <person name="Sanchez-Porro C."/>
            <person name="Ventosa A."/>
        </authorList>
    </citation>
    <scope>NUCLEOTIDE SEQUENCE [LARGE SCALE GENOMIC DNA]</scope>
    <source>
        <strain evidence="1 2">KACC 190600</strain>
    </source>
</reference>
<dbReference type="EMBL" id="JAJNDC010000002">
    <property type="protein sequence ID" value="MCW9713197.1"/>
    <property type="molecule type" value="Genomic_DNA"/>
</dbReference>
<protein>
    <submittedName>
        <fullName evidence="1">Uncharacterized protein</fullName>
    </submittedName>
</protein>
<organism evidence="1 2">
    <name type="scientific">Fodinibius salicampi</name>
    <dbReference type="NCBI Taxonomy" id="1920655"/>
    <lineage>
        <taxon>Bacteria</taxon>
        <taxon>Pseudomonadati</taxon>
        <taxon>Balneolota</taxon>
        <taxon>Balneolia</taxon>
        <taxon>Balneolales</taxon>
        <taxon>Balneolaceae</taxon>
        <taxon>Fodinibius</taxon>
    </lineage>
</organism>
<sequence length="219" mass="25222">MKTLLTVILCLLVFGCSQHKEGEIQVDLERVVTEAESGERGYGRKSNIFFEDLNKDFIYPSQWEYPEVAVLSRGDDFKNIHVLRHENNKGDTTYYVDTNANSDFTDEDSLYFVRQGDRLVADALVDIYPESLNVDSIRVHFQVVKIDDWRYGRISEHRTGTLNLGGESFDILLRPRSKEKPIYQRDSGTVLFLDANKNGEFEGQWQITDEGGISIQRKD</sequence>
<evidence type="ECO:0000313" key="2">
    <source>
        <dbReference type="Proteomes" id="UP001207337"/>
    </source>
</evidence>
<accession>A0ABT3PZ94</accession>
<dbReference type="PROSITE" id="PS51257">
    <property type="entry name" value="PROKAR_LIPOPROTEIN"/>
    <property type="match status" value="1"/>
</dbReference>
<dbReference type="Proteomes" id="UP001207337">
    <property type="component" value="Unassembled WGS sequence"/>
</dbReference>
<gene>
    <name evidence="1" type="ORF">LQ318_09795</name>
</gene>
<dbReference type="RefSeq" id="WP_265789721.1">
    <property type="nucleotide sequence ID" value="NZ_BAABRS010000002.1"/>
</dbReference>
<comment type="caution">
    <text evidence="1">The sequence shown here is derived from an EMBL/GenBank/DDBJ whole genome shotgun (WGS) entry which is preliminary data.</text>
</comment>
<proteinExistence type="predicted"/>
<name>A0ABT3PZ94_9BACT</name>